<dbReference type="EMBL" id="PDYH01000011">
    <property type="protein sequence ID" value="PHU40800.1"/>
    <property type="molecule type" value="Genomic_DNA"/>
</dbReference>
<gene>
    <name evidence="1" type="ORF">CSX00_04070</name>
</gene>
<evidence type="ECO:0000313" key="2">
    <source>
        <dbReference type="Proteomes" id="UP000224317"/>
    </source>
</evidence>
<organism evidence="1 2">
    <name type="scientific">Pseudobutyrivibrio ruminis</name>
    <dbReference type="NCBI Taxonomy" id="46206"/>
    <lineage>
        <taxon>Bacteria</taxon>
        <taxon>Bacillati</taxon>
        <taxon>Bacillota</taxon>
        <taxon>Clostridia</taxon>
        <taxon>Lachnospirales</taxon>
        <taxon>Lachnospiraceae</taxon>
        <taxon>Pseudobutyrivibrio</taxon>
    </lineage>
</organism>
<comment type="caution">
    <text evidence="1">The sequence shown here is derived from an EMBL/GenBank/DDBJ whole genome shotgun (WGS) entry which is preliminary data.</text>
</comment>
<dbReference type="RefSeq" id="WP_099412910.1">
    <property type="nucleotide sequence ID" value="NZ_PDYH01000011.1"/>
</dbReference>
<protein>
    <submittedName>
        <fullName evidence="1">Uncharacterized protein</fullName>
    </submittedName>
</protein>
<dbReference type="AlphaFoldDB" id="A0A2G3EC61"/>
<evidence type="ECO:0000313" key="1">
    <source>
        <dbReference type="EMBL" id="PHU40800.1"/>
    </source>
</evidence>
<proteinExistence type="predicted"/>
<dbReference type="Proteomes" id="UP000224317">
    <property type="component" value="Unassembled WGS sequence"/>
</dbReference>
<name>A0A2G3EC61_9FIRM</name>
<sequence>MGKVEYTIEASLSFTRKGIVVMKKKGIVVIGLLLSLIGCGNTTTTAIDKETTVELSKEELTSIENDFNEYQPNFYIEYLSSEFDTESEIKDIEETIEFIKDNPSEIKSLCGKYKCVSGTKEGDLYKVHVEVVEGDNWSEVVFPPRNVTFKKENDSYKFVSNIFDWASESNIDVAYEVDMPELKGTTNFYVYDNLEDFPNESFIYAVNNGKKFDRLLLHEYTDDNEIINDIYKVSDMEAYDYNSDGTTDLIIVGTDHKGEDNVLIFHYETGDESMEGYFYEDSELSESLAQSVDEITMENIKKALDSMK</sequence>
<accession>A0A2G3EC61</accession>
<reference evidence="1" key="1">
    <citation type="submission" date="2017-10" db="EMBL/GenBank/DDBJ databases">
        <title>Resolving the taxonomy of Roseburia spp., Eubacterium rectale and Agathobacter spp. through phylogenomic analysis.</title>
        <authorList>
            <person name="Sheridan P.O."/>
            <person name="Walker A.W."/>
            <person name="Duncan S.H."/>
            <person name="Scott K.P."/>
            <person name="Toole P.W.O."/>
            <person name="Luis P."/>
            <person name="Flint H.J."/>
        </authorList>
    </citation>
    <scope>NUCLEOTIDE SEQUENCE [LARGE SCALE GENOMIC DNA]</scope>
    <source>
        <strain evidence="1">JK10</strain>
    </source>
</reference>
<keyword evidence="2" id="KW-1185">Reference proteome</keyword>